<feature type="domain" description="HTH marR-type" evidence="1">
    <location>
        <begin position="26"/>
        <end position="156"/>
    </location>
</feature>
<organism evidence="2 3">
    <name type="scientific">Caenispirillum salinarum AK4</name>
    <dbReference type="NCBI Taxonomy" id="1238182"/>
    <lineage>
        <taxon>Bacteria</taxon>
        <taxon>Pseudomonadati</taxon>
        <taxon>Pseudomonadota</taxon>
        <taxon>Alphaproteobacteria</taxon>
        <taxon>Rhodospirillales</taxon>
        <taxon>Novispirillaceae</taxon>
        <taxon>Caenispirillum</taxon>
    </lineage>
</organism>
<dbReference type="InterPro" id="IPR036388">
    <property type="entry name" value="WH-like_DNA-bd_sf"/>
</dbReference>
<reference evidence="2 3" key="1">
    <citation type="journal article" date="2013" name="Genome Announc.">
        <title>Draft Genome Sequence of an Alphaproteobacterium, Caenispirillum salinarum AK4(T), Isolated from a Solar Saltern.</title>
        <authorList>
            <person name="Khatri I."/>
            <person name="Singh A."/>
            <person name="Korpole S."/>
            <person name="Pinnaka A.K."/>
            <person name="Subramanian S."/>
        </authorList>
    </citation>
    <scope>NUCLEOTIDE SEQUENCE [LARGE SCALE GENOMIC DNA]</scope>
    <source>
        <strain evidence="2 3">AK4</strain>
    </source>
</reference>
<dbReference type="SUPFAM" id="SSF46785">
    <property type="entry name" value="Winged helix' DNA-binding domain"/>
    <property type="match status" value="1"/>
</dbReference>
<dbReference type="InterPro" id="IPR039422">
    <property type="entry name" value="MarR/SlyA-like"/>
</dbReference>
<dbReference type="PANTHER" id="PTHR33164:SF95">
    <property type="entry name" value="TRANSCRIPTIONAL REGULATOR"/>
    <property type="match status" value="1"/>
</dbReference>
<dbReference type="PROSITE" id="PS50995">
    <property type="entry name" value="HTH_MARR_2"/>
    <property type="match status" value="1"/>
</dbReference>
<comment type="caution">
    <text evidence="2">The sequence shown here is derived from an EMBL/GenBank/DDBJ whole genome shotgun (WGS) entry which is preliminary data.</text>
</comment>
<dbReference type="GO" id="GO:0006950">
    <property type="term" value="P:response to stress"/>
    <property type="evidence" value="ECO:0007669"/>
    <property type="project" value="TreeGrafter"/>
</dbReference>
<accession>K9GWT7</accession>
<dbReference type="GO" id="GO:0003700">
    <property type="term" value="F:DNA-binding transcription factor activity"/>
    <property type="evidence" value="ECO:0007669"/>
    <property type="project" value="InterPro"/>
</dbReference>
<dbReference type="Gene3D" id="1.10.10.10">
    <property type="entry name" value="Winged helix-like DNA-binding domain superfamily/Winged helix DNA-binding domain"/>
    <property type="match status" value="1"/>
</dbReference>
<evidence type="ECO:0000313" key="3">
    <source>
        <dbReference type="Proteomes" id="UP000009881"/>
    </source>
</evidence>
<name>K9GWT7_9PROT</name>
<evidence type="ECO:0000313" key="2">
    <source>
        <dbReference type="EMBL" id="EKV29209.1"/>
    </source>
</evidence>
<sequence>MAMTIRDDDTETLTDAPEAPAGYSLDVQVGFLLRKAQQRHLTIFSAHMSEDLTPMQFAALAKLHQVGPCSQNSLGRQTAMDVATIKGVVTRLKARGLVDKTDSPADRRMHLVALTEAGRALVERLFPAALDISGRTLDPLSAEEKAHFMRLLAKLT</sequence>
<dbReference type="Pfam" id="PF01047">
    <property type="entry name" value="MarR"/>
    <property type="match status" value="1"/>
</dbReference>
<dbReference type="PANTHER" id="PTHR33164">
    <property type="entry name" value="TRANSCRIPTIONAL REGULATOR, MARR FAMILY"/>
    <property type="match status" value="1"/>
</dbReference>
<gene>
    <name evidence="2" type="ORF">C882_0516</name>
</gene>
<dbReference type="AlphaFoldDB" id="K9GWT7"/>
<dbReference type="EMBL" id="ANHY01000013">
    <property type="protein sequence ID" value="EKV29209.1"/>
    <property type="molecule type" value="Genomic_DNA"/>
</dbReference>
<dbReference type="Proteomes" id="UP000009881">
    <property type="component" value="Unassembled WGS sequence"/>
</dbReference>
<dbReference type="eggNOG" id="COG1846">
    <property type="taxonomic scope" value="Bacteria"/>
</dbReference>
<keyword evidence="3" id="KW-1185">Reference proteome</keyword>
<dbReference type="STRING" id="1238182.C882_0516"/>
<evidence type="ECO:0000259" key="1">
    <source>
        <dbReference type="PROSITE" id="PS50995"/>
    </source>
</evidence>
<dbReference type="InterPro" id="IPR000835">
    <property type="entry name" value="HTH_MarR-typ"/>
</dbReference>
<proteinExistence type="predicted"/>
<dbReference type="InterPro" id="IPR036390">
    <property type="entry name" value="WH_DNA-bd_sf"/>
</dbReference>
<protein>
    <submittedName>
        <fullName evidence="2">Transcriptional regulator, MarR family</fullName>
    </submittedName>
</protein>
<dbReference type="PRINTS" id="PR00598">
    <property type="entry name" value="HTHMARR"/>
</dbReference>
<dbReference type="SMART" id="SM00347">
    <property type="entry name" value="HTH_MARR"/>
    <property type="match status" value="1"/>
</dbReference>